<dbReference type="FunFam" id="1.10.510.10:FF:000513">
    <property type="entry name" value="Protein NSP-INTERACTING KINASE 2"/>
    <property type="match status" value="1"/>
</dbReference>
<dbReference type="Gene3D" id="3.30.200.20">
    <property type="entry name" value="Phosphorylase Kinase, domain 1"/>
    <property type="match status" value="1"/>
</dbReference>
<feature type="signal peptide" evidence="11">
    <location>
        <begin position="1"/>
        <end position="19"/>
    </location>
</feature>
<keyword evidence="9" id="KW-0325">Glycoprotein</keyword>
<dbReference type="PANTHER" id="PTHR48056">
    <property type="entry name" value="LRR RECEPTOR-LIKE SERINE/THREONINE-PROTEIN KINASE-RELATED"/>
    <property type="match status" value="1"/>
</dbReference>
<dbReference type="GO" id="GO:0016020">
    <property type="term" value="C:membrane"/>
    <property type="evidence" value="ECO:0007669"/>
    <property type="project" value="UniProtKB-SubCell"/>
</dbReference>
<keyword evidence="5" id="KW-0677">Repeat</keyword>
<dbReference type="Pfam" id="PF13855">
    <property type="entry name" value="LRR_8"/>
    <property type="match status" value="1"/>
</dbReference>
<evidence type="ECO:0000256" key="9">
    <source>
        <dbReference type="ARBA" id="ARBA00023180"/>
    </source>
</evidence>
<dbReference type="EMBL" id="JAGYWB010000013">
    <property type="protein sequence ID" value="KAI0500742.1"/>
    <property type="molecule type" value="Genomic_DNA"/>
</dbReference>
<gene>
    <name evidence="13" type="ORF">KFK09_018958</name>
</gene>
<dbReference type="InterPro" id="IPR000719">
    <property type="entry name" value="Prot_kinase_dom"/>
</dbReference>
<evidence type="ECO:0000256" key="1">
    <source>
        <dbReference type="ARBA" id="ARBA00004167"/>
    </source>
</evidence>
<keyword evidence="8" id="KW-0675">Receptor</keyword>
<dbReference type="Gene3D" id="1.10.510.10">
    <property type="entry name" value="Transferase(Phosphotransferase) domain 1"/>
    <property type="match status" value="1"/>
</dbReference>
<evidence type="ECO:0000313" key="14">
    <source>
        <dbReference type="Proteomes" id="UP000829196"/>
    </source>
</evidence>
<dbReference type="Pfam" id="PF07714">
    <property type="entry name" value="PK_Tyr_Ser-Thr"/>
    <property type="match status" value="1"/>
</dbReference>
<dbReference type="SMR" id="A0A8T3AYJ5"/>
<proteinExistence type="predicted"/>
<keyword evidence="3 10" id="KW-0812">Transmembrane</keyword>
<evidence type="ECO:0000256" key="6">
    <source>
        <dbReference type="ARBA" id="ARBA00022989"/>
    </source>
</evidence>
<comment type="subcellular location">
    <subcellularLocation>
        <location evidence="1">Membrane</location>
        <topology evidence="1">Single-pass membrane protein</topology>
    </subcellularLocation>
</comment>
<feature type="domain" description="Protein kinase" evidence="12">
    <location>
        <begin position="404"/>
        <end position="672"/>
    </location>
</feature>
<evidence type="ECO:0000256" key="5">
    <source>
        <dbReference type="ARBA" id="ARBA00022737"/>
    </source>
</evidence>
<dbReference type="Pfam" id="PF00560">
    <property type="entry name" value="LRR_1"/>
    <property type="match status" value="2"/>
</dbReference>
<sequence length="672" mass="72884">MAFPLLTLSLLFFFHLVQGNPELRALMELKSSLDPDGHYLSSWTPGGDPCRGHFEGVACNEHGKVANISLQGKGLSGSISPAVKELRCLSGLYLHYNALRGEIPKEIANLTELTDLYLNVNNLTGGIPSEIGNMASLQVLQLCYNRLTGSIPTQLGILSKLSVLALQSNQLTGAIPASLGDLPELVRLDLSFNKLFGSIPRKLALLPQLLVLDVRNNSLSGDVPTDLQRLSKGFQFANNKGLCGIGFSSLQTCTSADLLNPNRPEPYGPNASAGLLPREIPQSADLSRNCKGSRCSNGSKSSAIVVIIVVIVVSIGGLISGLLVFVWYRRRKQKIGSALELSDSRLSTDQPKEVFRKSASPLINLDYSNGWDPLAEGGSSNEFSQEVQSFRFNLEEVECATQYFSEVNLLGKSNFVSTYKGMLRDGSLVAVKSITKTSCKTEEAEFLKGLKALTVLRHENLVGLKGFCCSRGRGECFLLYDFVSNGSLSNYLDAKDDEKEKILDWSTRVSIIKGIAKGIEYLHSSRVNKPALVHQSISADKILIDQAFVPKLSAAGLHKLLADDVVFSTLKASAAMGYLAPEYTTTGRFTEKSDVYSFGVIMFQILTGKTKVTHLRLTVDSGQLDDLIDKKLSKCFSIAEAAKLAGIALVCTSEIPGQRPTMEAVLQELGSN</sequence>
<evidence type="ECO:0000256" key="4">
    <source>
        <dbReference type="ARBA" id="ARBA00022729"/>
    </source>
</evidence>
<evidence type="ECO:0000256" key="8">
    <source>
        <dbReference type="ARBA" id="ARBA00023170"/>
    </source>
</evidence>
<dbReference type="FunFam" id="3.80.10.10:FF:000562">
    <property type="entry name" value="Protein NSP-INTERACTING KINASE 2"/>
    <property type="match status" value="1"/>
</dbReference>
<dbReference type="Proteomes" id="UP000829196">
    <property type="component" value="Unassembled WGS sequence"/>
</dbReference>
<dbReference type="AlphaFoldDB" id="A0A8T3AYJ5"/>
<keyword evidence="6 10" id="KW-1133">Transmembrane helix</keyword>
<dbReference type="PANTHER" id="PTHR48056:SF37">
    <property type="entry name" value="PROTEIN KINASE DOMAIN-CONTAINING PROTEIN"/>
    <property type="match status" value="1"/>
</dbReference>
<comment type="caution">
    <text evidence="13">The sequence shown here is derived from an EMBL/GenBank/DDBJ whole genome shotgun (WGS) entry which is preliminary data.</text>
</comment>
<reference evidence="13" key="1">
    <citation type="journal article" date="2022" name="Front. Genet.">
        <title>Chromosome-Scale Assembly of the Dendrobium nobile Genome Provides Insights Into the Molecular Mechanism of the Biosynthesis of the Medicinal Active Ingredient of Dendrobium.</title>
        <authorList>
            <person name="Xu Q."/>
            <person name="Niu S.-C."/>
            <person name="Li K.-L."/>
            <person name="Zheng P.-J."/>
            <person name="Zhang X.-J."/>
            <person name="Jia Y."/>
            <person name="Liu Y."/>
            <person name="Niu Y.-X."/>
            <person name="Yu L.-H."/>
            <person name="Chen D.-F."/>
            <person name="Zhang G.-Q."/>
        </authorList>
    </citation>
    <scope>NUCLEOTIDE SEQUENCE</scope>
    <source>
        <tissue evidence="13">Leaf</tissue>
    </source>
</reference>
<evidence type="ECO:0000259" key="12">
    <source>
        <dbReference type="PROSITE" id="PS50011"/>
    </source>
</evidence>
<dbReference type="InterPro" id="IPR001245">
    <property type="entry name" value="Ser-Thr/Tyr_kinase_cat_dom"/>
</dbReference>
<organism evidence="13 14">
    <name type="scientific">Dendrobium nobile</name>
    <name type="common">Orchid</name>
    <dbReference type="NCBI Taxonomy" id="94219"/>
    <lineage>
        <taxon>Eukaryota</taxon>
        <taxon>Viridiplantae</taxon>
        <taxon>Streptophyta</taxon>
        <taxon>Embryophyta</taxon>
        <taxon>Tracheophyta</taxon>
        <taxon>Spermatophyta</taxon>
        <taxon>Magnoliopsida</taxon>
        <taxon>Liliopsida</taxon>
        <taxon>Asparagales</taxon>
        <taxon>Orchidaceae</taxon>
        <taxon>Epidendroideae</taxon>
        <taxon>Malaxideae</taxon>
        <taxon>Dendrobiinae</taxon>
        <taxon>Dendrobium</taxon>
    </lineage>
</organism>
<keyword evidence="14" id="KW-1185">Reference proteome</keyword>
<dbReference type="Gene3D" id="3.80.10.10">
    <property type="entry name" value="Ribonuclease Inhibitor"/>
    <property type="match status" value="2"/>
</dbReference>
<dbReference type="GO" id="GO:0033612">
    <property type="term" value="F:receptor serine/threonine kinase binding"/>
    <property type="evidence" value="ECO:0007669"/>
    <property type="project" value="TreeGrafter"/>
</dbReference>
<evidence type="ECO:0000313" key="13">
    <source>
        <dbReference type="EMBL" id="KAI0500742.1"/>
    </source>
</evidence>
<dbReference type="SUPFAM" id="SSF52058">
    <property type="entry name" value="L domain-like"/>
    <property type="match status" value="1"/>
</dbReference>
<evidence type="ECO:0000256" key="11">
    <source>
        <dbReference type="SAM" id="SignalP"/>
    </source>
</evidence>
<dbReference type="FunFam" id="3.80.10.10:FF:000129">
    <property type="entry name" value="Leucine-rich repeat receptor-like kinase"/>
    <property type="match status" value="1"/>
</dbReference>
<dbReference type="InterPro" id="IPR050647">
    <property type="entry name" value="Plant_LRR-RLKs"/>
</dbReference>
<evidence type="ECO:0000256" key="10">
    <source>
        <dbReference type="SAM" id="Phobius"/>
    </source>
</evidence>
<name>A0A8T3AYJ5_DENNO</name>
<keyword evidence="2" id="KW-0433">Leucine-rich repeat</keyword>
<dbReference type="InterPro" id="IPR011009">
    <property type="entry name" value="Kinase-like_dom_sf"/>
</dbReference>
<dbReference type="FunFam" id="3.30.200.20:FF:000371">
    <property type="entry name" value="Protein NSP-INTERACTING KINASE 2"/>
    <property type="match status" value="1"/>
</dbReference>
<dbReference type="InterPro" id="IPR001611">
    <property type="entry name" value="Leu-rich_rpt"/>
</dbReference>
<keyword evidence="7 10" id="KW-0472">Membrane</keyword>
<dbReference type="SUPFAM" id="SSF56112">
    <property type="entry name" value="Protein kinase-like (PK-like)"/>
    <property type="match status" value="1"/>
</dbReference>
<evidence type="ECO:0000256" key="3">
    <source>
        <dbReference type="ARBA" id="ARBA00022692"/>
    </source>
</evidence>
<dbReference type="InterPro" id="IPR013210">
    <property type="entry name" value="LRR_N_plant-typ"/>
</dbReference>
<dbReference type="PROSITE" id="PS50011">
    <property type="entry name" value="PROTEIN_KINASE_DOM"/>
    <property type="match status" value="1"/>
</dbReference>
<dbReference type="CDD" id="cd14066">
    <property type="entry name" value="STKc_IRAK"/>
    <property type="match status" value="1"/>
</dbReference>
<accession>A0A8T3AYJ5</accession>
<protein>
    <recommendedName>
        <fullName evidence="12">Protein kinase domain-containing protein</fullName>
    </recommendedName>
</protein>
<evidence type="ECO:0000256" key="7">
    <source>
        <dbReference type="ARBA" id="ARBA00023136"/>
    </source>
</evidence>
<dbReference type="InterPro" id="IPR032675">
    <property type="entry name" value="LRR_dom_sf"/>
</dbReference>
<feature type="transmembrane region" description="Helical" evidence="10">
    <location>
        <begin position="303"/>
        <end position="328"/>
    </location>
</feature>
<dbReference type="Pfam" id="PF08263">
    <property type="entry name" value="LRRNT_2"/>
    <property type="match status" value="1"/>
</dbReference>
<evidence type="ECO:0000256" key="2">
    <source>
        <dbReference type="ARBA" id="ARBA00022614"/>
    </source>
</evidence>
<dbReference type="OrthoDB" id="676979at2759"/>
<dbReference type="GO" id="GO:0004672">
    <property type="term" value="F:protein kinase activity"/>
    <property type="evidence" value="ECO:0007669"/>
    <property type="project" value="InterPro"/>
</dbReference>
<keyword evidence="4 11" id="KW-0732">Signal</keyword>
<feature type="chain" id="PRO_5035769933" description="Protein kinase domain-containing protein" evidence="11">
    <location>
        <begin position="20"/>
        <end position="672"/>
    </location>
</feature>
<dbReference type="GO" id="GO:0005524">
    <property type="term" value="F:ATP binding"/>
    <property type="evidence" value="ECO:0007669"/>
    <property type="project" value="InterPro"/>
</dbReference>